<accession>A0A136KKA3</accession>
<dbReference type="Proteomes" id="UP000070449">
    <property type="component" value="Unassembled WGS sequence"/>
</dbReference>
<dbReference type="GO" id="GO:0016627">
    <property type="term" value="F:oxidoreductase activity, acting on the CH-CH group of donors"/>
    <property type="evidence" value="ECO:0007669"/>
    <property type="project" value="TreeGrafter"/>
</dbReference>
<dbReference type="SUPFAM" id="SSF50475">
    <property type="entry name" value="FMN-binding split barrel"/>
    <property type="match status" value="1"/>
</dbReference>
<proteinExistence type="predicted"/>
<sequence>MENPKQLALEFLKQNKIGVLATANAEGAPHGTLVYYVIDNDFNLYFVTKLDTTKAKNIAQNPHVAFVVGTKDEPVTAQLQGKASHFQGPTEVKLIDQILAIAHTGNYHWPPILQIQAGKPAVFVIEVHRVQFYDERIVDLPENNYAEFLIERANT</sequence>
<dbReference type="GO" id="GO:0070967">
    <property type="term" value="F:coenzyme F420 binding"/>
    <property type="evidence" value="ECO:0007669"/>
    <property type="project" value="TreeGrafter"/>
</dbReference>
<dbReference type="InterPro" id="IPR012349">
    <property type="entry name" value="Split_barrel_FMN-bd"/>
</dbReference>
<evidence type="ECO:0000259" key="2">
    <source>
        <dbReference type="Pfam" id="PF01243"/>
    </source>
</evidence>
<dbReference type="AlphaFoldDB" id="A0A136KKA3"/>
<gene>
    <name evidence="3" type="ORF">UZ20_WS6002000165</name>
</gene>
<dbReference type="GO" id="GO:0005829">
    <property type="term" value="C:cytosol"/>
    <property type="evidence" value="ECO:0007669"/>
    <property type="project" value="TreeGrafter"/>
</dbReference>
<dbReference type="Pfam" id="PF01243">
    <property type="entry name" value="PNPOx_N"/>
    <property type="match status" value="1"/>
</dbReference>
<reference evidence="3 4" key="1">
    <citation type="submission" date="2015-02" db="EMBL/GenBank/DDBJ databases">
        <title>Improved understanding of the partial-nitritation anammox process through 23 genomes representing the majority of the microbial community.</title>
        <authorList>
            <person name="Speth D.R."/>
            <person name="In T Zandt M."/>
            <person name="Guerrero Cruz S."/>
            <person name="Jetten M.S."/>
            <person name="Dutilh B.E."/>
        </authorList>
    </citation>
    <scope>NUCLEOTIDE SEQUENCE [LARGE SCALE GENOMIC DNA]</scope>
    <source>
        <strain evidence="3">OLB21</strain>
    </source>
</reference>
<evidence type="ECO:0000313" key="3">
    <source>
        <dbReference type="EMBL" id="KXK09857.1"/>
    </source>
</evidence>
<dbReference type="Gene3D" id="2.30.110.10">
    <property type="entry name" value="Electron Transport, Fmn-binding Protein, Chain A"/>
    <property type="match status" value="1"/>
</dbReference>
<protein>
    <submittedName>
        <fullName evidence="3">Pyridoxamine 5'-phosphate oxidase</fullName>
    </submittedName>
</protein>
<evidence type="ECO:0000313" key="4">
    <source>
        <dbReference type="Proteomes" id="UP000070449"/>
    </source>
</evidence>
<dbReference type="InterPro" id="IPR052019">
    <property type="entry name" value="F420H2_bilvrd_red/Heme_oxyg"/>
</dbReference>
<name>A0A136KKA3_9BACT</name>
<dbReference type="PANTHER" id="PTHR35176:SF6">
    <property type="entry name" value="HEME OXYGENASE HI_0854-RELATED"/>
    <property type="match status" value="1"/>
</dbReference>
<feature type="domain" description="Pyridoxamine 5'-phosphate oxidase N-terminal" evidence="2">
    <location>
        <begin position="9"/>
        <end position="132"/>
    </location>
</feature>
<comment type="caution">
    <text evidence="3">The sequence shown here is derived from an EMBL/GenBank/DDBJ whole genome shotgun (WGS) entry which is preliminary data.</text>
</comment>
<evidence type="ECO:0000256" key="1">
    <source>
        <dbReference type="ARBA" id="ARBA00023002"/>
    </source>
</evidence>
<dbReference type="PANTHER" id="PTHR35176">
    <property type="entry name" value="HEME OXYGENASE HI_0854-RELATED"/>
    <property type="match status" value="1"/>
</dbReference>
<dbReference type="EMBL" id="JYPD01000011">
    <property type="protein sequence ID" value="KXK09857.1"/>
    <property type="molecule type" value="Genomic_DNA"/>
</dbReference>
<keyword evidence="1" id="KW-0560">Oxidoreductase</keyword>
<organism evidence="3 4">
    <name type="scientific">candidate division WS6 bacterium OLB21</name>
    <dbReference type="NCBI Taxonomy" id="1617427"/>
    <lineage>
        <taxon>Bacteria</taxon>
        <taxon>Candidatus Dojkabacteria</taxon>
    </lineage>
</organism>
<dbReference type="STRING" id="1617427.UZ20_WS6002000165"/>
<dbReference type="InterPro" id="IPR011576">
    <property type="entry name" value="Pyridox_Oxase_N"/>
</dbReference>